<organism evidence="1">
    <name type="scientific">hydrocarbon metagenome</name>
    <dbReference type="NCBI Taxonomy" id="938273"/>
    <lineage>
        <taxon>unclassified sequences</taxon>
        <taxon>metagenomes</taxon>
        <taxon>ecological metagenomes</taxon>
    </lineage>
</organism>
<comment type="caution">
    <text evidence="1">The sequence shown here is derived from an EMBL/GenBank/DDBJ whole genome shotgun (WGS) entry which is preliminary data.</text>
</comment>
<sequence>MQLVHAALVDYPRYVDPETGEPCPPERVLEWMGLQRRQRERFPAVVHARGFSRRQRPGIVRLFQGSRVRFSPSAAPVPPDEALAVPHAAVFPDAPEPLRVRDGLFPGSGLGDGPASPLCAMVDGPGSRIEDILATARFSPETLDQARNLGRWLVDRELTFWPPETGTWRRPGGAGRLVLVVGEGPRIDEELDFLKVVHNKDSAAYIIYKPHPLILRKAPLQKWVKQGSLHFDEILPSVSMHFLLSQVDAVHVRTSWTGIDALLRGRDVFCHGAPFYAGWGLTTDFPPGIGRPRSLSLDELLAGLFLNHPVYLAGNTGQYTDPASFLKEYRAGFEKEATPLTRALLAMAASFFPFLSRRSG</sequence>
<dbReference type="Pfam" id="PF05159">
    <property type="entry name" value="Capsule_synth"/>
    <property type="match status" value="1"/>
</dbReference>
<name>A0A0W8G2X7_9ZZZZ</name>
<accession>A0A0W8G2X7</accession>
<proteinExistence type="predicted"/>
<dbReference type="EMBL" id="LNQE01000334">
    <property type="protein sequence ID" value="KUG27372.1"/>
    <property type="molecule type" value="Genomic_DNA"/>
</dbReference>
<protein>
    <submittedName>
        <fullName evidence="1">Capsule polysaccharide export protein</fullName>
    </submittedName>
</protein>
<evidence type="ECO:0000313" key="1">
    <source>
        <dbReference type="EMBL" id="KUG27372.1"/>
    </source>
</evidence>
<dbReference type="GO" id="GO:0015774">
    <property type="term" value="P:polysaccharide transport"/>
    <property type="evidence" value="ECO:0007669"/>
    <property type="project" value="InterPro"/>
</dbReference>
<dbReference type="GO" id="GO:0000271">
    <property type="term" value="P:polysaccharide biosynthetic process"/>
    <property type="evidence" value="ECO:0007669"/>
    <property type="project" value="InterPro"/>
</dbReference>
<gene>
    <name evidence="1" type="ORF">ASZ90_002781</name>
</gene>
<dbReference type="AlphaFoldDB" id="A0A0W8G2X7"/>
<reference evidence="1" key="1">
    <citation type="journal article" date="2015" name="Proc. Natl. Acad. Sci. U.S.A.">
        <title>Networks of energetic and metabolic interactions define dynamics in microbial communities.</title>
        <authorList>
            <person name="Embree M."/>
            <person name="Liu J.K."/>
            <person name="Al-Bassam M.M."/>
            <person name="Zengler K."/>
        </authorList>
    </citation>
    <scope>NUCLEOTIDE SEQUENCE</scope>
</reference>
<dbReference type="InterPro" id="IPR007833">
    <property type="entry name" value="Capsule_polysaccharide_synth"/>
</dbReference>